<feature type="domain" description="Carbohydrate kinase FGGY C-terminal" evidence="7">
    <location>
        <begin position="262"/>
        <end position="440"/>
    </location>
</feature>
<evidence type="ECO:0000313" key="9">
    <source>
        <dbReference type="Proteomes" id="UP000254266"/>
    </source>
</evidence>
<evidence type="ECO:0000259" key="6">
    <source>
        <dbReference type="Pfam" id="PF00370"/>
    </source>
</evidence>
<keyword evidence="3" id="KW-0547">Nucleotide-binding</keyword>
<dbReference type="SUPFAM" id="SSF53067">
    <property type="entry name" value="Actin-like ATPase domain"/>
    <property type="match status" value="2"/>
</dbReference>
<sequence>MPTQTCHNPNLTLVIDQGSHASRIVLFSETGELIYLKSIRISTHSTKESIHHNIYEHDANEILLSIQTLLENIPSELSHNITCCGLCTQRSTIVAWHKTSGETLSPAISWRDTRCQPLIDKLTPSANEIRKISGLPLSAHYSAGKMSWLLNNNKTVKSACDNSQLCISPLASYLIFHLLKEKTIKIDHSNAQRCQLFDIQKLSWSDKLLSLYKIEKNILPKCVPVIYNYGELKFNNIPLTTVCGDQNAVLYAYPALPESTALINIGTGAFILSTSSESHTNSPRLLHTIASSDTEKANYITEGTVNGAGSAISWAQKKYPCEDVFTQLPDWLEKVKSPPVFINSISNLGSPWWCNAGEPAFIGKHKAQQAERYVAIIESILFLIQSNLQCLTITPDSLFISGGLSQLDTLCQKLATLAGIKVYRFTNTEATARGCAWLANQLLENNNLSWKTLEFSEYFYPEKKTPEDSEIGDRYEQFVGELNKRCNSD</sequence>
<reference evidence="8 9" key="1">
    <citation type="journal article" date="2018" name="ISME J.">
        <title>Endosymbiont genomes yield clues of tubeworm success.</title>
        <authorList>
            <person name="Li Y."/>
            <person name="Liles M.R."/>
            <person name="Halanych K.M."/>
        </authorList>
    </citation>
    <scope>NUCLEOTIDE SEQUENCE [LARGE SCALE GENOMIC DNA]</scope>
    <source>
        <strain evidence="8">A1464</strain>
    </source>
</reference>
<protein>
    <recommendedName>
        <fullName evidence="10">Glycerol kinase</fullName>
    </recommendedName>
</protein>
<evidence type="ECO:0000313" key="8">
    <source>
        <dbReference type="EMBL" id="RDH81630.1"/>
    </source>
</evidence>
<dbReference type="EMBL" id="QFXC01000013">
    <property type="protein sequence ID" value="RDH81630.1"/>
    <property type="molecule type" value="Genomic_DNA"/>
</dbReference>
<evidence type="ECO:0000256" key="4">
    <source>
        <dbReference type="ARBA" id="ARBA00022777"/>
    </source>
</evidence>
<accession>A0A370DAL9</accession>
<organism evidence="8 9">
    <name type="scientific">endosymbiont of Galathealinum brachiosum</name>
    <dbReference type="NCBI Taxonomy" id="2200906"/>
    <lineage>
        <taxon>Bacteria</taxon>
        <taxon>Pseudomonadati</taxon>
        <taxon>Pseudomonadota</taxon>
        <taxon>Gammaproteobacteria</taxon>
        <taxon>sulfur-oxidizing symbionts</taxon>
    </lineage>
</organism>
<dbReference type="Gene3D" id="3.30.420.40">
    <property type="match status" value="2"/>
</dbReference>
<gene>
    <name evidence="8" type="ORF">DIZ80_16300</name>
</gene>
<proteinExistence type="inferred from homology"/>
<feature type="domain" description="Carbohydrate kinase FGGY N-terminal" evidence="6">
    <location>
        <begin position="12"/>
        <end position="233"/>
    </location>
</feature>
<evidence type="ECO:0000256" key="1">
    <source>
        <dbReference type="ARBA" id="ARBA00009156"/>
    </source>
</evidence>
<keyword evidence="9" id="KW-1185">Reference proteome</keyword>
<dbReference type="Proteomes" id="UP000254266">
    <property type="component" value="Unassembled WGS sequence"/>
</dbReference>
<evidence type="ECO:0000256" key="3">
    <source>
        <dbReference type="ARBA" id="ARBA00022741"/>
    </source>
</evidence>
<dbReference type="InterPro" id="IPR000577">
    <property type="entry name" value="Carb_kinase_FGGY"/>
</dbReference>
<dbReference type="GO" id="GO:0005524">
    <property type="term" value="F:ATP binding"/>
    <property type="evidence" value="ECO:0007669"/>
    <property type="project" value="UniProtKB-KW"/>
</dbReference>
<dbReference type="InterPro" id="IPR018485">
    <property type="entry name" value="FGGY_C"/>
</dbReference>
<evidence type="ECO:0008006" key="10">
    <source>
        <dbReference type="Google" id="ProtNLM"/>
    </source>
</evidence>
<comment type="caution">
    <text evidence="8">The sequence shown here is derived from an EMBL/GenBank/DDBJ whole genome shotgun (WGS) entry which is preliminary data.</text>
</comment>
<dbReference type="GO" id="GO:0004370">
    <property type="term" value="F:glycerol kinase activity"/>
    <property type="evidence" value="ECO:0007669"/>
    <property type="project" value="TreeGrafter"/>
</dbReference>
<keyword evidence="5" id="KW-0067">ATP-binding</keyword>
<keyword evidence="2" id="KW-0808">Transferase</keyword>
<name>A0A370DAL9_9GAMM</name>
<dbReference type="GO" id="GO:0006071">
    <property type="term" value="P:glycerol metabolic process"/>
    <property type="evidence" value="ECO:0007669"/>
    <property type="project" value="TreeGrafter"/>
</dbReference>
<dbReference type="InterPro" id="IPR043129">
    <property type="entry name" value="ATPase_NBD"/>
</dbReference>
<dbReference type="InterPro" id="IPR018484">
    <property type="entry name" value="FGGY_N"/>
</dbReference>
<evidence type="ECO:0000256" key="5">
    <source>
        <dbReference type="ARBA" id="ARBA00022840"/>
    </source>
</evidence>
<evidence type="ECO:0000259" key="7">
    <source>
        <dbReference type="Pfam" id="PF02782"/>
    </source>
</evidence>
<dbReference type="Pfam" id="PF02782">
    <property type="entry name" value="FGGY_C"/>
    <property type="match status" value="1"/>
</dbReference>
<dbReference type="PIRSF" id="PIRSF000538">
    <property type="entry name" value="GlpK"/>
    <property type="match status" value="1"/>
</dbReference>
<comment type="similarity">
    <text evidence="1">Belongs to the FGGY kinase family.</text>
</comment>
<dbReference type="PANTHER" id="PTHR10196">
    <property type="entry name" value="SUGAR KINASE"/>
    <property type="match status" value="1"/>
</dbReference>
<keyword evidence="4" id="KW-0418">Kinase</keyword>
<dbReference type="AlphaFoldDB" id="A0A370DAL9"/>
<evidence type="ECO:0000256" key="2">
    <source>
        <dbReference type="ARBA" id="ARBA00022679"/>
    </source>
</evidence>
<dbReference type="PANTHER" id="PTHR10196:SF69">
    <property type="entry name" value="GLYCEROL KINASE"/>
    <property type="match status" value="1"/>
</dbReference>
<dbReference type="Pfam" id="PF00370">
    <property type="entry name" value="FGGY_N"/>
    <property type="match status" value="1"/>
</dbReference>
<dbReference type="GO" id="GO:0005829">
    <property type="term" value="C:cytosol"/>
    <property type="evidence" value="ECO:0007669"/>
    <property type="project" value="TreeGrafter"/>
</dbReference>